<keyword evidence="7 9" id="KW-1133">Transmembrane helix</keyword>
<dbReference type="Pfam" id="PF00664">
    <property type="entry name" value="ABC_membrane"/>
    <property type="match status" value="1"/>
</dbReference>
<evidence type="ECO:0000256" key="8">
    <source>
        <dbReference type="ARBA" id="ARBA00023136"/>
    </source>
</evidence>
<dbReference type="GO" id="GO:0140359">
    <property type="term" value="F:ABC-type transporter activity"/>
    <property type="evidence" value="ECO:0007669"/>
    <property type="project" value="InterPro"/>
</dbReference>
<dbReference type="InterPro" id="IPR017871">
    <property type="entry name" value="ABC_transporter-like_CS"/>
</dbReference>
<feature type="domain" description="ABC transmembrane type-1" evidence="11">
    <location>
        <begin position="28"/>
        <end position="328"/>
    </location>
</feature>
<evidence type="ECO:0000256" key="6">
    <source>
        <dbReference type="ARBA" id="ARBA00022840"/>
    </source>
</evidence>
<accession>A0AA44C5K6</accession>
<proteinExistence type="predicted"/>
<dbReference type="PROSITE" id="PS00211">
    <property type="entry name" value="ABC_TRANSPORTER_1"/>
    <property type="match status" value="1"/>
</dbReference>
<dbReference type="InterPro" id="IPR036640">
    <property type="entry name" value="ABC1_TM_sf"/>
</dbReference>
<evidence type="ECO:0000256" key="4">
    <source>
        <dbReference type="ARBA" id="ARBA00022692"/>
    </source>
</evidence>
<dbReference type="SUPFAM" id="SSF90123">
    <property type="entry name" value="ABC transporter transmembrane region"/>
    <property type="match status" value="1"/>
</dbReference>
<keyword evidence="2" id="KW-0813">Transport</keyword>
<dbReference type="InterPro" id="IPR039421">
    <property type="entry name" value="Type_1_exporter"/>
</dbReference>
<dbReference type="GO" id="GO:0016887">
    <property type="term" value="F:ATP hydrolysis activity"/>
    <property type="evidence" value="ECO:0007669"/>
    <property type="project" value="InterPro"/>
</dbReference>
<dbReference type="FunFam" id="3.40.50.300:FF:000299">
    <property type="entry name" value="ABC transporter ATP-binding protein/permease"/>
    <property type="match status" value="1"/>
</dbReference>
<gene>
    <name evidence="12" type="ORF">HA520_04120</name>
</gene>
<dbReference type="SUPFAM" id="SSF52540">
    <property type="entry name" value="P-loop containing nucleoside triphosphate hydrolases"/>
    <property type="match status" value="1"/>
</dbReference>
<keyword evidence="6 12" id="KW-0067">ATP-binding</keyword>
<evidence type="ECO:0000259" key="10">
    <source>
        <dbReference type="PROSITE" id="PS50893"/>
    </source>
</evidence>
<feature type="transmembrane region" description="Helical" evidence="9">
    <location>
        <begin position="156"/>
        <end position="178"/>
    </location>
</feature>
<evidence type="ECO:0000256" key="3">
    <source>
        <dbReference type="ARBA" id="ARBA00022475"/>
    </source>
</evidence>
<evidence type="ECO:0000256" key="5">
    <source>
        <dbReference type="ARBA" id="ARBA00022741"/>
    </source>
</evidence>
<evidence type="ECO:0000256" key="9">
    <source>
        <dbReference type="SAM" id="Phobius"/>
    </source>
</evidence>
<keyword evidence="4 9" id="KW-0812">Transmembrane</keyword>
<evidence type="ECO:0000313" key="12">
    <source>
        <dbReference type="EMBL" id="NHN76475.1"/>
    </source>
</evidence>
<dbReference type="EMBL" id="JAAPAP010000002">
    <property type="protein sequence ID" value="NHN76475.1"/>
    <property type="molecule type" value="Genomic_DNA"/>
</dbReference>
<comment type="caution">
    <text evidence="12">The sequence shown here is derived from an EMBL/GenBank/DDBJ whole genome shotgun (WGS) entry which is preliminary data.</text>
</comment>
<dbReference type="SMART" id="SM00382">
    <property type="entry name" value="AAA"/>
    <property type="match status" value="1"/>
</dbReference>
<name>A0AA44C5K6_9GAMM</name>
<evidence type="ECO:0000256" key="1">
    <source>
        <dbReference type="ARBA" id="ARBA00004651"/>
    </source>
</evidence>
<dbReference type="GO" id="GO:0005886">
    <property type="term" value="C:plasma membrane"/>
    <property type="evidence" value="ECO:0007669"/>
    <property type="project" value="UniProtKB-SubCell"/>
</dbReference>
<evidence type="ECO:0000256" key="7">
    <source>
        <dbReference type="ARBA" id="ARBA00022989"/>
    </source>
</evidence>
<dbReference type="InterPro" id="IPR003593">
    <property type="entry name" value="AAA+_ATPase"/>
</dbReference>
<dbReference type="PROSITE" id="PS50929">
    <property type="entry name" value="ABC_TM1F"/>
    <property type="match status" value="1"/>
</dbReference>
<evidence type="ECO:0000259" key="11">
    <source>
        <dbReference type="PROSITE" id="PS50929"/>
    </source>
</evidence>
<dbReference type="PANTHER" id="PTHR24221:SF654">
    <property type="entry name" value="ATP-BINDING CASSETTE SUB-FAMILY B MEMBER 6"/>
    <property type="match status" value="1"/>
</dbReference>
<evidence type="ECO:0000256" key="2">
    <source>
        <dbReference type="ARBA" id="ARBA00022448"/>
    </source>
</evidence>
<feature type="transmembrane region" description="Helical" evidence="9">
    <location>
        <begin position="81"/>
        <end position="99"/>
    </location>
</feature>
<comment type="subcellular location">
    <subcellularLocation>
        <location evidence="1">Cell membrane</location>
        <topology evidence="1">Multi-pass membrane protein</topology>
    </subcellularLocation>
</comment>
<dbReference type="Proteomes" id="UP000736384">
    <property type="component" value="Unassembled WGS sequence"/>
</dbReference>
<feature type="domain" description="ABC transporter" evidence="10">
    <location>
        <begin position="363"/>
        <end position="600"/>
    </location>
</feature>
<dbReference type="InterPro" id="IPR011527">
    <property type="entry name" value="ABC1_TM_dom"/>
</dbReference>
<dbReference type="GO" id="GO:0005524">
    <property type="term" value="F:ATP binding"/>
    <property type="evidence" value="ECO:0007669"/>
    <property type="project" value="UniProtKB-KW"/>
</dbReference>
<evidence type="ECO:0000313" key="13">
    <source>
        <dbReference type="Proteomes" id="UP000736384"/>
    </source>
</evidence>
<protein>
    <submittedName>
        <fullName evidence="12">ABC transporter ATP-binding protein</fullName>
    </submittedName>
</protein>
<dbReference type="InterPro" id="IPR003439">
    <property type="entry name" value="ABC_transporter-like_ATP-bd"/>
</dbReference>
<dbReference type="PANTHER" id="PTHR24221">
    <property type="entry name" value="ATP-BINDING CASSETTE SUB-FAMILY B"/>
    <property type="match status" value="1"/>
</dbReference>
<dbReference type="Gene3D" id="1.20.1560.10">
    <property type="entry name" value="ABC transporter type 1, transmembrane domain"/>
    <property type="match status" value="1"/>
</dbReference>
<dbReference type="RefSeq" id="WP_165891719.1">
    <property type="nucleotide sequence ID" value="NZ_JAAPAP010000002.1"/>
</dbReference>
<keyword evidence="5" id="KW-0547">Nucleotide-binding</keyword>
<keyword evidence="8 9" id="KW-0472">Membrane</keyword>
<sequence>MHDNAPSLRHILERLYAHLSRRRRLQLLGLILLMLVGILAELATFSAVLPFLALLADPEKAQDYPLLQQLFSLAGWRHENILLPASLLFGSMAVLAALIRITLTWASSKTTHGIGYDLGVEVYRRTLLQPYRYHVARNTSQIIAGMGKVQSVVGGLLMPMINALIASLMTLAIFTALILIDPAVALAAGLLFGLQYLLVSLGTRRKLRKNSRIIAQAHNVRLQAIQEGLGGIRDILIDGSQAPYVKRFRKVDADLRKAQVTNAFLGGAPRYLIEAIGMLSLAVLAYGLSQREGGLAAALPVLGALAIGAQRLLPQMQQLYHCWATIMGSRGNIEDVMDLLAQPIPAEYLKREPPRPIPFERSIELRDICFRYSPEGPEVLRHLNLEIAKGSRVGFVGKTGSGKSTTLDLLMGLLEPTGGQILIDGVALTPANRRDWQAHIAHVPQSIYLSDTTIAENIAFGVERRDLDWNRLREAAGKAHIADFIEGLADQYDTRIGERGVRLSGGQRQRIGIARALYKKADVLIFDEATSALDNLTESHVMDAINNLGSDLTVLIIAHRTSTLSSCDFIYELANGRLLHTGNHDQTDSVPPVDRQFLTSQGF</sequence>
<dbReference type="Pfam" id="PF00005">
    <property type="entry name" value="ABC_tran"/>
    <property type="match status" value="1"/>
</dbReference>
<feature type="transmembrane region" description="Helical" evidence="9">
    <location>
        <begin position="27"/>
        <end position="56"/>
    </location>
</feature>
<feature type="transmembrane region" description="Helical" evidence="9">
    <location>
        <begin position="184"/>
        <end position="203"/>
    </location>
</feature>
<dbReference type="InterPro" id="IPR027417">
    <property type="entry name" value="P-loop_NTPase"/>
</dbReference>
<reference evidence="12" key="1">
    <citation type="submission" date="2020-03" db="EMBL/GenBank/DDBJ databases">
        <title>Genome assembly of Azotobacter chroococcum W5.</title>
        <authorList>
            <person name="Kannepalli A."/>
        </authorList>
    </citation>
    <scope>NUCLEOTIDE SEQUENCE</scope>
    <source>
        <strain evidence="12">W5</strain>
    </source>
</reference>
<dbReference type="Gene3D" id="3.40.50.300">
    <property type="entry name" value="P-loop containing nucleotide triphosphate hydrolases"/>
    <property type="match status" value="1"/>
</dbReference>
<feature type="transmembrane region" description="Helical" evidence="9">
    <location>
        <begin position="271"/>
        <end position="289"/>
    </location>
</feature>
<organism evidence="12 13">
    <name type="scientific">Azotobacter chroococcum</name>
    <dbReference type="NCBI Taxonomy" id="353"/>
    <lineage>
        <taxon>Bacteria</taxon>
        <taxon>Pseudomonadati</taxon>
        <taxon>Pseudomonadota</taxon>
        <taxon>Gammaproteobacteria</taxon>
        <taxon>Pseudomonadales</taxon>
        <taxon>Pseudomonadaceae</taxon>
        <taxon>Azotobacter</taxon>
    </lineage>
</organism>
<keyword evidence="3" id="KW-1003">Cell membrane</keyword>
<dbReference type="AlphaFoldDB" id="A0AA44C5K6"/>
<dbReference type="PROSITE" id="PS50893">
    <property type="entry name" value="ABC_TRANSPORTER_2"/>
    <property type="match status" value="1"/>
</dbReference>